<keyword evidence="8 15" id="KW-0812">Transmembrane</keyword>
<keyword evidence="13 15" id="KW-0472">Membrane</keyword>
<dbReference type="GO" id="GO:0005789">
    <property type="term" value="C:endoplasmic reticulum membrane"/>
    <property type="evidence" value="ECO:0007669"/>
    <property type="project" value="UniProtKB-SubCell"/>
</dbReference>
<sequence>GQAVAIVVGGINEAVATQPGKYHLKLKERKGFIRMALTEGADLVPMFHFGENEAFRPVGGICPTRLRNMQAHLMKRFGFTPPLFMGRSLLGLPWGGLVPLQIRIRRMMRWRLP</sequence>
<dbReference type="Proteomes" id="UP001432027">
    <property type="component" value="Unassembled WGS sequence"/>
</dbReference>
<keyword evidence="17" id="KW-1185">Reference proteome</keyword>
<evidence type="ECO:0000256" key="11">
    <source>
        <dbReference type="ARBA" id="ARBA00022989"/>
    </source>
</evidence>
<evidence type="ECO:0000313" key="16">
    <source>
        <dbReference type="EMBL" id="GMS93361.1"/>
    </source>
</evidence>
<evidence type="ECO:0000256" key="13">
    <source>
        <dbReference type="ARBA" id="ARBA00023136"/>
    </source>
</evidence>
<comment type="pathway">
    <text evidence="2">Glycerolipid metabolism; triacylglycerol biosynthesis.</text>
</comment>
<evidence type="ECO:0000256" key="15">
    <source>
        <dbReference type="SAM" id="Phobius"/>
    </source>
</evidence>
<evidence type="ECO:0000256" key="5">
    <source>
        <dbReference type="ARBA" id="ARBA00013244"/>
    </source>
</evidence>
<dbReference type="GO" id="GO:0019432">
    <property type="term" value="P:triglyceride biosynthetic process"/>
    <property type="evidence" value="ECO:0007669"/>
    <property type="project" value="TreeGrafter"/>
</dbReference>
<dbReference type="AlphaFoldDB" id="A0AAV5TCR7"/>
<keyword evidence="12" id="KW-0443">Lipid metabolism</keyword>
<evidence type="ECO:0000256" key="3">
    <source>
        <dbReference type="ARBA" id="ARBA00005189"/>
    </source>
</evidence>
<keyword evidence="9" id="KW-0319">Glycerol metabolism</keyword>
<keyword evidence="7" id="KW-0808">Transferase</keyword>
<keyword evidence="14" id="KW-0012">Acyltransferase</keyword>
<evidence type="ECO:0000256" key="8">
    <source>
        <dbReference type="ARBA" id="ARBA00022692"/>
    </source>
</evidence>
<dbReference type="Pfam" id="PF03982">
    <property type="entry name" value="DAGAT"/>
    <property type="match status" value="1"/>
</dbReference>
<accession>A0AAV5TCR7</accession>
<dbReference type="GO" id="GO:0004144">
    <property type="term" value="F:diacylglycerol O-acyltransferase activity"/>
    <property type="evidence" value="ECO:0007669"/>
    <property type="project" value="UniProtKB-EC"/>
</dbReference>
<comment type="subcellular location">
    <subcellularLocation>
        <location evidence="1">Endoplasmic reticulum membrane</location>
        <topology evidence="1">Multi-pass membrane protein</topology>
    </subcellularLocation>
</comment>
<keyword evidence="11 15" id="KW-1133">Transmembrane helix</keyword>
<evidence type="ECO:0000256" key="10">
    <source>
        <dbReference type="ARBA" id="ARBA00022824"/>
    </source>
</evidence>
<dbReference type="InterPro" id="IPR007130">
    <property type="entry name" value="DAGAT"/>
</dbReference>
<reference evidence="16" key="1">
    <citation type="submission" date="2023-10" db="EMBL/GenBank/DDBJ databases">
        <title>Genome assembly of Pristionchus species.</title>
        <authorList>
            <person name="Yoshida K."/>
            <person name="Sommer R.J."/>
        </authorList>
    </citation>
    <scope>NUCLEOTIDE SEQUENCE</scope>
    <source>
        <strain evidence="16">RS0144</strain>
    </source>
</reference>
<evidence type="ECO:0000256" key="4">
    <source>
        <dbReference type="ARBA" id="ARBA00005420"/>
    </source>
</evidence>
<gene>
    <name evidence="16" type="ORF">PENTCL1PPCAC_15536</name>
</gene>
<protein>
    <recommendedName>
        <fullName evidence="5">diacylglycerol O-acyltransferase</fullName>
        <ecNumber evidence="5">2.3.1.20</ecNumber>
    </recommendedName>
</protein>
<dbReference type="PANTHER" id="PTHR12317:SF0">
    <property type="entry name" value="ACYLTRANSFERASE"/>
    <property type="match status" value="1"/>
</dbReference>
<dbReference type="GO" id="GO:0006071">
    <property type="term" value="P:glycerol metabolic process"/>
    <property type="evidence" value="ECO:0007669"/>
    <property type="project" value="UniProtKB-KW"/>
</dbReference>
<feature type="non-terminal residue" evidence="16">
    <location>
        <position position="1"/>
    </location>
</feature>
<name>A0AAV5TCR7_9BILA</name>
<evidence type="ECO:0000256" key="14">
    <source>
        <dbReference type="ARBA" id="ARBA00023315"/>
    </source>
</evidence>
<keyword evidence="6" id="KW-0444">Lipid biosynthesis</keyword>
<comment type="similarity">
    <text evidence="4">Belongs to the diacylglycerol acyltransferase family.</text>
</comment>
<proteinExistence type="inferred from homology"/>
<keyword evidence="10" id="KW-0256">Endoplasmic reticulum</keyword>
<dbReference type="EC" id="2.3.1.20" evidence="5"/>
<evidence type="ECO:0000256" key="9">
    <source>
        <dbReference type="ARBA" id="ARBA00022798"/>
    </source>
</evidence>
<organism evidence="16 17">
    <name type="scientific">Pristionchus entomophagus</name>
    <dbReference type="NCBI Taxonomy" id="358040"/>
    <lineage>
        <taxon>Eukaryota</taxon>
        <taxon>Metazoa</taxon>
        <taxon>Ecdysozoa</taxon>
        <taxon>Nematoda</taxon>
        <taxon>Chromadorea</taxon>
        <taxon>Rhabditida</taxon>
        <taxon>Rhabditina</taxon>
        <taxon>Diplogasteromorpha</taxon>
        <taxon>Diplogasteroidea</taxon>
        <taxon>Neodiplogasteridae</taxon>
        <taxon>Pristionchus</taxon>
    </lineage>
</organism>
<evidence type="ECO:0000256" key="1">
    <source>
        <dbReference type="ARBA" id="ARBA00004477"/>
    </source>
</evidence>
<evidence type="ECO:0000256" key="6">
    <source>
        <dbReference type="ARBA" id="ARBA00022516"/>
    </source>
</evidence>
<feature type="transmembrane region" description="Helical" evidence="15">
    <location>
        <begin position="84"/>
        <end position="102"/>
    </location>
</feature>
<evidence type="ECO:0000256" key="12">
    <source>
        <dbReference type="ARBA" id="ARBA00023098"/>
    </source>
</evidence>
<comment type="caution">
    <text evidence="16">The sequence shown here is derived from an EMBL/GenBank/DDBJ whole genome shotgun (WGS) entry which is preliminary data.</text>
</comment>
<dbReference type="PANTHER" id="PTHR12317">
    <property type="entry name" value="DIACYLGLYCEROL O-ACYLTRANSFERASE"/>
    <property type="match status" value="1"/>
</dbReference>
<comment type="pathway">
    <text evidence="3">Lipid metabolism.</text>
</comment>
<dbReference type="EMBL" id="BTSX01000004">
    <property type="protein sequence ID" value="GMS93361.1"/>
    <property type="molecule type" value="Genomic_DNA"/>
</dbReference>
<evidence type="ECO:0000256" key="7">
    <source>
        <dbReference type="ARBA" id="ARBA00022679"/>
    </source>
</evidence>
<evidence type="ECO:0000313" key="17">
    <source>
        <dbReference type="Proteomes" id="UP001432027"/>
    </source>
</evidence>
<evidence type="ECO:0000256" key="2">
    <source>
        <dbReference type="ARBA" id="ARBA00004771"/>
    </source>
</evidence>